<dbReference type="GO" id="GO:0006914">
    <property type="term" value="P:autophagy"/>
    <property type="evidence" value="ECO:0007669"/>
    <property type="project" value="UniProtKB-KW"/>
</dbReference>
<feature type="domain" description="Sec16 central conserved" evidence="13">
    <location>
        <begin position="931"/>
        <end position="1051"/>
    </location>
</feature>
<dbReference type="STRING" id="675120.N1PWP8"/>
<feature type="compositionally biased region" description="Polar residues" evidence="11">
    <location>
        <begin position="257"/>
        <end position="284"/>
    </location>
</feature>
<feature type="compositionally biased region" description="Polar residues" evidence="11">
    <location>
        <begin position="837"/>
        <end position="854"/>
    </location>
</feature>
<keyword evidence="8 10" id="KW-0472">Membrane</keyword>
<dbReference type="OMA" id="YKSPYDL"/>
<dbReference type="HOGENOM" id="CLU_001147_1_0_1"/>
<evidence type="ECO:0000313" key="14">
    <source>
        <dbReference type="EMBL" id="EME47842.1"/>
    </source>
</evidence>
<feature type="region of interest" description="Disordered" evidence="11">
    <location>
        <begin position="453"/>
        <end position="858"/>
    </location>
</feature>
<feature type="region of interest" description="Disordered" evidence="11">
    <location>
        <begin position="872"/>
        <end position="900"/>
    </location>
</feature>
<accession>N1PWP8</accession>
<dbReference type="GO" id="GO:0016192">
    <property type="term" value="P:vesicle-mediated transport"/>
    <property type="evidence" value="ECO:0007669"/>
    <property type="project" value="UniProtKB-KW"/>
</dbReference>
<evidence type="ECO:0000256" key="1">
    <source>
        <dbReference type="ARBA" id="ARBA00004397"/>
    </source>
</evidence>
<feature type="domain" description="Sec16 Sec23-binding" evidence="12">
    <location>
        <begin position="1104"/>
        <end position="1406"/>
    </location>
</feature>
<dbReference type="GO" id="GO:0005789">
    <property type="term" value="C:endoplasmic reticulum membrane"/>
    <property type="evidence" value="ECO:0007669"/>
    <property type="project" value="UniProtKB-SubCell"/>
</dbReference>
<keyword evidence="6 10" id="KW-0653">Protein transport</keyword>
<feature type="compositionally biased region" description="Low complexity" evidence="11">
    <location>
        <begin position="11"/>
        <end position="29"/>
    </location>
</feature>
<dbReference type="GO" id="GO:0070971">
    <property type="term" value="C:endoplasmic reticulum exit site"/>
    <property type="evidence" value="ECO:0007669"/>
    <property type="project" value="TreeGrafter"/>
</dbReference>
<feature type="region of interest" description="Disordered" evidence="11">
    <location>
        <begin position="1402"/>
        <end position="1673"/>
    </location>
</feature>
<feature type="compositionally biased region" description="Basic and acidic residues" evidence="11">
    <location>
        <begin position="288"/>
        <end position="300"/>
    </location>
</feature>
<feature type="compositionally biased region" description="Polar residues" evidence="11">
    <location>
        <begin position="321"/>
        <end position="338"/>
    </location>
</feature>
<keyword evidence="5 10" id="KW-0931">ER-Golgi transport</keyword>
<feature type="compositionally biased region" description="Low complexity" evidence="11">
    <location>
        <begin position="461"/>
        <end position="474"/>
    </location>
</feature>
<feature type="compositionally biased region" description="Low complexity" evidence="11">
    <location>
        <begin position="1546"/>
        <end position="1556"/>
    </location>
</feature>
<dbReference type="EMBL" id="KB446536">
    <property type="protein sequence ID" value="EME47842.1"/>
    <property type="molecule type" value="Genomic_DNA"/>
</dbReference>
<evidence type="ECO:0000256" key="2">
    <source>
        <dbReference type="ARBA" id="ARBA00005927"/>
    </source>
</evidence>
<feature type="region of interest" description="Disordered" evidence="11">
    <location>
        <begin position="1701"/>
        <end position="1720"/>
    </location>
</feature>
<feature type="region of interest" description="Disordered" evidence="11">
    <location>
        <begin position="1763"/>
        <end position="1916"/>
    </location>
</feature>
<evidence type="ECO:0000256" key="10">
    <source>
        <dbReference type="RuleBase" id="RU364101"/>
    </source>
</evidence>
<feature type="compositionally biased region" description="Basic and acidic residues" evidence="11">
    <location>
        <begin position="364"/>
        <end position="374"/>
    </location>
</feature>
<feature type="region of interest" description="Disordered" evidence="11">
    <location>
        <begin position="1"/>
        <end position="109"/>
    </location>
</feature>
<dbReference type="eggNOG" id="KOG1913">
    <property type="taxonomic scope" value="Eukaryota"/>
</dbReference>
<evidence type="ECO:0000256" key="8">
    <source>
        <dbReference type="ARBA" id="ARBA00023136"/>
    </source>
</evidence>
<feature type="compositionally biased region" description="Polar residues" evidence="11">
    <location>
        <begin position="704"/>
        <end position="724"/>
    </location>
</feature>
<dbReference type="InterPro" id="IPR024340">
    <property type="entry name" value="Sec16_CCD"/>
</dbReference>
<evidence type="ECO:0000259" key="12">
    <source>
        <dbReference type="Pfam" id="PF12931"/>
    </source>
</evidence>
<feature type="compositionally biased region" description="Basic and acidic residues" evidence="11">
    <location>
        <begin position="50"/>
        <end position="67"/>
    </location>
</feature>
<feature type="compositionally biased region" description="Low complexity" evidence="11">
    <location>
        <begin position="730"/>
        <end position="746"/>
    </location>
</feature>
<feature type="compositionally biased region" description="Pro residues" evidence="11">
    <location>
        <begin position="635"/>
        <end position="644"/>
    </location>
</feature>
<protein>
    <recommendedName>
        <fullName evidence="10">Protein transport protein sec16</fullName>
    </recommendedName>
</protein>
<feature type="compositionally biased region" description="Low complexity" evidence="11">
    <location>
        <begin position="1818"/>
        <end position="1831"/>
    </location>
</feature>
<keyword evidence="15" id="KW-1185">Reference proteome</keyword>
<comment type="function">
    <text evidence="9 10">Involved in the initiation of assembly of the COPII coat required for the formation of transport vesicles from the endoplasmic reticulum (ER) and the selection of cargo molecules. Also involved in autophagy.</text>
</comment>
<keyword evidence="4 10" id="KW-0256">Endoplasmic reticulum</keyword>
<feature type="compositionally biased region" description="Basic and acidic residues" evidence="11">
    <location>
        <begin position="162"/>
        <end position="178"/>
    </location>
</feature>
<feature type="compositionally biased region" description="Basic and acidic residues" evidence="11">
    <location>
        <begin position="1701"/>
        <end position="1719"/>
    </location>
</feature>
<keyword evidence="7 10" id="KW-0072">Autophagy</keyword>
<feature type="compositionally biased region" description="Low complexity" evidence="11">
    <location>
        <begin position="1488"/>
        <end position="1526"/>
    </location>
</feature>
<dbReference type="PANTHER" id="PTHR13402:SF6">
    <property type="entry name" value="SECRETORY 16, ISOFORM I"/>
    <property type="match status" value="1"/>
</dbReference>
<reference evidence="14 15" key="2">
    <citation type="journal article" date="2012" name="PLoS Pathog.">
        <title>Diverse lifestyles and strategies of plant pathogenesis encoded in the genomes of eighteen Dothideomycetes fungi.</title>
        <authorList>
            <person name="Ohm R.A."/>
            <person name="Feau N."/>
            <person name="Henrissat B."/>
            <person name="Schoch C.L."/>
            <person name="Horwitz B.A."/>
            <person name="Barry K.W."/>
            <person name="Condon B.J."/>
            <person name="Copeland A.C."/>
            <person name="Dhillon B."/>
            <person name="Glaser F."/>
            <person name="Hesse C.N."/>
            <person name="Kosti I."/>
            <person name="LaButti K."/>
            <person name="Lindquist E.A."/>
            <person name="Lucas S."/>
            <person name="Salamov A.A."/>
            <person name="Bradshaw R.E."/>
            <person name="Ciuffetti L."/>
            <person name="Hamelin R.C."/>
            <person name="Kema G.H.J."/>
            <person name="Lawrence C."/>
            <person name="Scott J.A."/>
            <person name="Spatafora J.W."/>
            <person name="Turgeon B.G."/>
            <person name="de Wit P.J.G.M."/>
            <person name="Zhong S."/>
            <person name="Goodwin S.B."/>
            <person name="Grigoriev I.V."/>
        </authorList>
    </citation>
    <scope>NUCLEOTIDE SEQUENCE [LARGE SCALE GENOMIC DNA]</scope>
    <source>
        <strain evidence="15">NZE10 / CBS 128990</strain>
    </source>
</reference>
<dbReference type="FunFam" id="1.25.40.1030:FF:000008">
    <property type="entry name" value="Protein transport protein sec16"/>
    <property type="match status" value="1"/>
</dbReference>
<evidence type="ECO:0000256" key="5">
    <source>
        <dbReference type="ARBA" id="ARBA00022892"/>
    </source>
</evidence>
<evidence type="ECO:0000256" key="11">
    <source>
        <dbReference type="SAM" id="MobiDB-lite"/>
    </source>
</evidence>
<dbReference type="CDD" id="cd09233">
    <property type="entry name" value="ACE1-Sec16-like"/>
    <property type="match status" value="1"/>
</dbReference>
<dbReference type="OrthoDB" id="8918678at2759"/>
<comment type="subcellular location">
    <subcellularLocation>
        <location evidence="1">Endoplasmic reticulum membrane</location>
        <topology evidence="1">Peripheral membrane protein</topology>
        <orientation evidence="1">Cytoplasmic side</orientation>
    </subcellularLocation>
</comment>
<feature type="compositionally biased region" description="Low complexity" evidence="11">
    <location>
        <begin position="1865"/>
        <end position="1878"/>
    </location>
</feature>
<feature type="compositionally biased region" description="Low complexity" evidence="11">
    <location>
        <begin position="497"/>
        <end position="508"/>
    </location>
</feature>
<name>N1PWP8_DOTSN</name>
<feature type="compositionally biased region" description="Low complexity" evidence="11">
    <location>
        <begin position="1456"/>
        <end position="1476"/>
    </location>
</feature>
<evidence type="ECO:0000256" key="6">
    <source>
        <dbReference type="ARBA" id="ARBA00022927"/>
    </source>
</evidence>
<keyword evidence="3 10" id="KW-0813">Transport</keyword>
<dbReference type="InterPro" id="IPR024298">
    <property type="entry name" value="Sec16_Sec23-bd"/>
</dbReference>
<evidence type="ECO:0000259" key="13">
    <source>
        <dbReference type="Pfam" id="PF12932"/>
    </source>
</evidence>
<evidence type="ECO:0000256" key="9">
    <source>
        <dbReference type="ARBA" id="ARBA00024687"/>
    </source>
</evidence>
<feature type="region of interest" description="Disordered" evidence="11">
    <location>
        <begin position="404"/>
        <end position="424"/>
    </location>
</feature>
<evidence type="ECO:0000256" key="3">
    <source>
        <dbReference type="ARBA" id="ARBA00022448"/>
    </source>
</evidence>
<proteinExistence type="inferred from homology"/>
<evidence type="ECO:0000256" key="4">
    <source>
        <dbReference type="ARBA" id="ARBA00022824"/>
    </source>
</evidence>
<evidence type="ECO:0000256" key="7">
    <source>
        <dbReference type="ARBA" id="ARBA00023006"/>
    </source>
</evidence>
<dbReference type="GO" id="GO:0012507">
    <property type="term" value="C:ER to Golgi transport vesicle membrane"/>
    <property type="evidence" value="ECO:0007669"/>
    <property type="project" value="TreeGrafter"/>
</dbReference>
<gene>
    <name evidence="14" type="ORF">DOTSEDRAFT_42163</name>
</gene>
<comment type="similarity">
    <text evidence="2 10">Belongs to the SEC16 family.</text>
</comment>
<feature type="region of interest" description="Disordered" evidence="11">
    <location>
        <begin position="135"/>
        <end position="374"/>
    </location>
</feature>
<evidence type="ECO:0000313" key="15">
    <source>
        <dbReference type="Proteomes" id="UP000016933"/>
    </source>
</evidence>
<dbReference type="Proteomes" id="UP000016933">
    <property type="component" value="Unassembled WGS sequence"/>
</dbReference>
<dbReference type="Gene3D" id="1.25.40.1030">
    <property type="match status" value="1"/>
</dbReference>
<dbReference type="GO" id="GO:0070973">
    <property type="term" value="P:protein localization to endoplasmic reticulum exit site"/>
    <property type="evidence" value="ECO:0007669"/>
    <property type="project" value="TreeGrafter"/>
</dbReference>
<dbReference type="GO" id="GO:0007030">
    <property type="term" value="P:Golgi organization"/>
    <property type="evidence" value="ECO:0007669"/>
    <property type="project" value="TreeGrafter"/>
</dbReference>
<feature type="compositionally biased region" description="Low complexity" evidence="11">
    <location>
        <begin position="1434"/>
        <end position="1444"/>
    </location>
</feature>
<dbReference type="PANTHER" id="PTHR13402">
    <property type="entry name" value="RGPR-RELATED"/>
    <property type="match status" value="1"/>
</dbReference>
<organism evidence="14 15">
    <name type="scientific">Dothistroma septosporum (strain NZE10 / CBS 128990)</name>
    <name type="common">Red band needle blight fungus</name>
    <name type="synonym">Mycosphaerella pini</name>
    <dbReference type="NCBI Taxonomy" id="675120"/>
    <lineage>
        <taxon>Eukaryota</taxon>
        <taxon>Fungi</taxon>
        <taxon>Dikarya</taxon>
        <taxon>Ascomycota</taxon>
        <taxon>Pezizomycotina</taxon>
        <taxon>Dothideomycetes</taxon>
        <taxon>Dothideomycetidae</taxon>
        <taxon>Mycosphaerellales</taxon>
        <taxon>Mycosphaerellaceae</taxon>
        <taxon>Dothistroma</taxon>
    </lineage>
</organism>
<feature type="compositionally biased region" description="Low complexity" evidence="11">
    <location>
        <begin position="547"/>
        <end position="574"/>
    </location>
</feature>
<reference evidence="15" key="1">
    <citation type="journal article" date="2012" name="PLoS Genet.">
        <title>The genomes of the fungal plant pathogens Cladosporium fulvum and Dothistroma septosporum reveal adaptation to different hosts and lifestyles but also signatures of common ancestry.</title>
        <authorList>
            <person name="de Wit P.J.G.M."/>
            <person name="van der Burgt A."/>
            <person name="Oekmen B."/>
            <person name="Stergiopoulos I."/>
            <person name="Abd-Elsalam K.A."/>
            <person name="Aerts A.L."/>
            <person name="Bahkali A.H."/>
            <person name="Beenen H.G."/>
            <person name="Chettri P."/>
            <person name="Cox M.P."/>
            <person name="Datema E."/>
            <person name="de Vries R.P."/>
            <person name="Dhillon B."/>
            <person name="Ganley A.R."/>
            <person name="Griffiths S.A."/>
            <person name="Guo Y."/>
            <person name="Hamelin R.C."/>
            <person name="Henrissat B."/>
            <person name="Kabir M.S."/>
            <person name="Jashni M.K."/>
            <person name="Kema G."/>
            <person name="Klaubauf S."/>
            <person name="Lapidus A."/>
            <person name="Levasseur A."/>
            <person name="Lindquist E."/>
            <person name="Mehrabi R."/>
            <person name="Ohm R.A."/>
            <person name="Owen T.J."/>
            <person name="Salamov A."/>
            <person name="Schwelm A."/>
            <person name="Schijlen E."/>
            <person name="Sun H."/>
            <person name="van den Burg H.A."/>
            <person name="van Ham R.C.H.J."/>
            <person name="Zhang S."/>
            <person name="Goodwin S.B."/>
            <person name="Grigoriev I.V."/>
            <person name="Collemare J."/>
            <person name="Bradshaw R.E."/>
        </authorList>
    </citation>
    <scope>NUCLEOTIDE SEQUENCE [LARGE SCALE GENOMIC DNA]</scope>
    <source>
        <strain evidence="15">NZE10 / CBS 128990</strain>
    </source>
</reference>
<sequence length="1916" mass="202388">MSDDGYPNFGNAWTATAAPPSSSASWNPALRPDTNDSLSPGHAVDVPTASHDDFFDRYHEEPHHEASLPDVEPDDTASLFAAHRHSISVERSVEQSSEAASPEQLMRVPATEWVAEGPGSRRQSAVNFDEQIAAIPLQSQDDEEEGAVFQPGESIEEQETELELRMPDHEEPLAEMENKPAATEAHSGEEPERPGSGYEHQGETLEMEEAVEEAPSVPLLNDPEEPPTVETMQPQAPPPPMRAVSQGSMLDFDGSAISGQPLSKTAAQPGQLNRSFITNFTELQTPVKADKHEVRQEPARISEGWPSAGDKTFGELLGNEEPSSQTKQPSDELQQTDDSWGPTADDDAFGEMLGQDSTGGIGERSTRQSVEDALHEASVVATETAKEEDLAAMWASALDDDDLLDESNDLDPSSFFGDDDPGFLDDEILTPADAALAPVVKPQAPVQTQRTISSYLPSQPGPQAGPYAAANAQAFSSHGRSAGTPSTGLYDVYGHGAPAQPQAQTQRPSMLSAQSFVDKAKGGYQSPYDLPMEVVKTKQRPRPAPIASQAAATPPPRSSSMSSQSGQQLHSLPPMTSIPQSSVGSIPAPLPPTAVSGVPSARGTPTSDSGFFADLPVSGPKPRARPSGAYTPQPQVAPTPPPSLMPRQLGRPPTAPPAPSQQSVAPPTLSQRSSYAGLAQPERLPLLPNQISASAQSDPHAAPPQNQRYSPSSLPTPTQAQNRFSPAPPSSQVAPAASRYSPAPASQVVASKKYGPAPSAASTSTGVQSAHQFLPRTSSPLAYHTEKSQPLPSNELPHGAPPMPASPPKTNGTRSPGIISPERAVSISYPPVEQRVPSGSNLTSPPQRPMTQSPPAVMKTSKYASVQPLERPASASGMVPTPVTAPSHPVPSSTMPPSNRLHHRRQFSRDLGFTAPQDERAHDSLERWKGHPIFRWSDSGVIVSSFPRHTPFYAAGHGIPSVKCTPGAVSTQQAPSFMAMDDRNAKFPGPLPARAKGKKKEVAAWMAGKIEDLERKAELARMDFQMDPDLKKRTEEKLVLWKIVKIFVDHDSHLEGTKQIEAEIRAVLLPSLAQANQVMEQQSPVPGTHGIQADTVDKTVVIQLRQALLEGDRERAVWLAEEKKLWGHAMLIASTMGPEVWKQIIQSFVRSQVKTVGSDARSLAALYQVFAGNADECVDELVPPSARAGFQMVSKTDGSVSGNPLEGLDQWRDTLGLIAGNRTPNDAPSLVALGKLLSTYGRAEAAHTCFLFARQLAKHTGADDAEVSFVTLGANHLSTSNSFANDLDAIILTEIYEWASSLSAPSGSMQYIPHLQSFKLIHAQELAAYGLKAKAQSYCDHITSAFTSTTRPSPYYHPTFTAAVGDLGAFLSQSPQTGKSGLLSKGAMNKVSSGASSWFTKFVSGDDDQTPPGSAPGAGSQDMISGPFGGVGGDLSDNSNSGSGQDLYDRQMKGDSAPFAAATPPQQQFAPTSAPSKYAPAAAGNRYAPGSAGSASSFGISPHRATSPLSRSSMERPSSSYSSKSYYAPNPAVHALSLPRPDAGRVASDYSVSYSSDSRRGSAQLPGSQGRHEPKPSLAEENPSYGGQQPVHDTEYADPCAEPNGVEATETSMPNPEDGGYQPHTSSYEPSSIGYEPHSGGYEPPAYQPYRPDAEEPEVSAKSKKRNMMDDDEDDAVLNAADAARRAEADRQADEAFRKAAEADAARDKTKGAAGDKKGWFGGIGGLFGGKKESQDMPTVHKAKLGEENSFYFDKDLNKWVNKKGGADAATPAAVTPPPPRGPPSRAVSAVQAMGPPSGPPSRVASGAGIAGTGGSRGPPSMSGSIGGSPSLGPPSGPPSRVGTPASGDGVPMPAAVAALYGSDARSTSAPPSRPSTSMSNASSLDDLLGQPAQRKAGGTVKGKKKTQRYVDVMAK</sequence>
<feature type="compositionally biased region" description="Polar residues" evidence="11">
    <location>
        <begin position="760"/>
        <end position="780"/>
    </location>
</feature>
<dbReference type="Pfam" id="PF12931">
    <property type="entry name" value="TPR_Sec16"/>
    <property type="match status" value="1"/>
</dbReference>
<feature type="compositionally biased region" description="Polar residues" evidence="11">
    <location>
        <begin position="475"/>
        <end position="487"/>
    </location>
</feature>
<dbReference type="GO" id="GO:0015031">
    <property type="term" value="P:protein transport"/>
    <property type="evidence" value="ECO:0007669"/>
    <property type="project" value="UniProtKB-KW"/>
</dbReference>
<dbReference type="Pfam" id="PF12932">
    <property type="entry name" value="Sec16"/>
    <property type="match status" value="1"/>
</dbReference>